<gene>
    <name evidence="7" type="primary">LOC111437734</name>
</gene>
<reference evidence="7" key="1">
    <citation type="submission" date="2025-08" db="UniProtKB">
        <authorList>
            <consortium name="RefSeq"/>
        </authorList>
    </citation>
    <scope>IDENTIFICATION</scope>
    <source>
        <tissue evidence="7">Young leaves</tissue>
    </source>
</reference>
<dbReference type="InterPro" id="IPR036638">
    <property type="entry name" value="HLH_DNA-bd_sf"/>
</dbReference>
<evidence type="ECO:0000313" key="7">
    <source>
        <dbReference type="RefSeq" id="XP_022931562.1"/>
    </source>
</evidence>
<keyword evidence="6" id="KW-1185">Reference proteome</keyword>
<dbReference type="PANTHER" id="PTHR33124">
    <property type="entry name" value="TRANSCRIPTION FACTOR IBH1-LIKE 1"/>
    <property type="match status" value="1"/>
</dbReference>
<dbReference type="GO" id="GO:0006355">
    <property type="term" value="P:regulation of DNA-templated transcription"/>
    <property type="evidence" value="ECO:0007669"/>
    <property type="project" value="InterPro"/>
</dbReference>
<evidence type="ECO:0000256" key="3">
    <source>
        <dbReference type="ARBA" id="ARBA00023163"/>
    </source>
</evidence>
<evidence type="ECO:0000313" key="6">
    <source>
        <dbReference type="Proteomes" id="UP000504609"/>
    </source>
</evidence>
<feature type="domain" description="IBH1-like N-terminal" evidence="5">
    <location>
        <begin position="52"/>
        <end position="112"/>
    </location>
</feature>
<dbReference type="GO" id="GO:0046983">
    <property type="term" value="F:protein dimerization activity"/>
    <property type="evidence" value="ECO:0007669"/>
    <property type="project" value="InterPro"/>
</dbReference>
<evidence type="ECO:0000256" key="2">
    <source>
        <dbReference type="ARBA" id="ARBA00023015"/>
    </source>
</evidence>
<evidence type="ECO:0000256" key="1">
    <source>
        <dbReference type="ARBA" id="ARBA00004123"/>
    </source>
</evidence>
<comment type="subcellular location">
    <subcellularLocation>
        <location evidence="1">Nucleus</location>
    </subcellularLocation>
</comment>
<evidence type="ECO:0000256" key="4">
    <source>
        <dbReference type="ARBA" id="ARBA00023242"/>
    </source>
</evidence>
<keyword evidence="3" id="KW-0804">Transcription</keyword>
<dbReference type="InterPro" id="IPR044549">
    <property type="entry name" value="bHLH_AtIBH1-like"/>
</dbReference>
<name>A0A6J1EU06_CUCMO</name>
<dbReference type="CDD" id="cd11444">
    <property type="entry name" value="bHLH_AtIBH1_like"/>
    <property type="match status" value="1"/>
</dbReference>
<dbReference type="AlphaFoldDB" id="A0A6J1EU06"/>
<keyword evidence="2" id="KW-0805">Transcription regulation</keyword>
<organism evidence="6 7">
    <name type="scientific">Cucurbita moschata</name>
    <name type="common">Winter crookneck squash</name>
    <name type="synonym">Cucurbita pepo var. moschata</name>
    <dbReference type="NCBI Taxonomy" id="3662"/>
    <lineage>
        <taxon>Eukaryota</taxon>
        <taxon>Viridiplantae</taxon>
        <taxon>Streptophyta</taxon>
        <taxon>Embryophyta</taxon>
        <taxon>Tracheophyta</taxon>
        <taxon>Spermatophyta</taxon>
        <taxon>Magnoliopsida</taxon>
        <taxon>eudicotyledons</taxon>
        <taxon>Gunneridae</taxon>
        <taxon>Pentapetalae</taxon>
        <taxon>rosids</taxon>
        <taxon>fabids</taxon>
        <taxon>Cucurbitales</taxon>
        <taxon>Cucurbitaceae</taxon>
        <taxon>Cucurbiteae</taxon>
        <taxon>Cucurbita</taxon>
    </lineage>
</organism>
<dbReference type="GO" id="GO:0005634">
    <property type="term" value="C:nucleus"/>
    <property type="evidence" value="ECO:0007669"/>
    <property type="project" value="UniProtKB-SubCell"/>
</dbReference>
<sequence length="207" mass="23552">MDVILSKLEELRNSDSMEERPCKRRKIESENRMADFHGAESTDLRTRWRTESEQYIYSSKLVQALHRISQKSASPLARSSISGRKVRDTADRVLAVAAKGKTRWSRAILSNRLDLKLKKQKKVKPAGNCRWTKKLEVSKTRKLPAVQRKVRTLSRLVPGCRKISFPNLLEEATDYIAALQMQVRAMTAVAEILGGAPADRQSFRTNS</sequence>
<accession>A0A6J1EU06</accession>
<proteinExistence type="predicted"/>
<dbReference type="GO" id="GO:0000976">
    <property type="term" value="F:transcription cis-regulatory region binding"/>
    <property type="evidence" value="ECO:0007669"/>
    <property type="project" value="UniProtKB-ARBA"/>
</dbReference>
<dbReference type="Proteomes" id="UP000504609">
    <property type="component" value="Unplaced"/>
</dbReference>
<evidence type="ECO:0000259" key="5">
    <source>
        <dbReference type="Pfam" id="PF26576"/>
    </source>
</evidence>
<dbReference type="RefSeq" id="XP_022931562.1">
    <property type="nucleotide sequence ID" value="XM_023075794.1"/>
</dbReference>
<dbReference type="InterPro" id="IPR059002">
    <property type="entry name" value="IBH1_N"/>
</dbReference>
<dbReference type="Pfam" id="PF26576">
    <property type="entry name" value="IBH1_N"/>
    <property type="match status" value="1"/>
</dbReference>
<dbReference type="SUPFAM" id="SSF47459">
    <property type="entry name" value="HLH, helix-loop-helix DNA-binding domain"/>
    <property type="match status" value="1"/>
</dbReference>
<dbReference type="PANTHER" id="PTHR33124:SF12">
    <property type="entry name" value="TRANSCRIPTION FACTOR BHLH148"/>
    <property type="match status" value="1"/>
</dbReference>
<keyword evidence="4" id="KW-0539">Nucleus</keyword>
<dbReference type="KEGG" id="cmos:111437734"/>
<protein>
    <submittedName>
        <fullName evidence="7">Transcription factor bHLH149-like</fullName>
    </submittedName>
</protein>
<dbReference type="GeneID" id="111437734"/>
<dbReference type="InterPro" id="IPR044660">
    <property type="entry name" value="IBH1-like"/>
</dbReference>